<evidence type="ECO:0000256" key="2">
    <source>
        <dbReference type="ARBA" id="ARBA00022679"/>
    </source>
</evidence>
<keyword evidence="2" id="KW-0808">Transferase</keyword>
<dbReference type="PANTHER" id="PTHR11712:SF336">
    <property type="entry name" value="3-OXOACYL-[ACYL-CARRIER-PROTEIN] SYNTHASE, MITOCHONDRIAL"/>
    <property type="match status" value="1"/>
</dbReference>
<gene>
    <name evidence="4" type="ORF">S06H3_30010</name>
</gene>
<dbReference type="GO" id="GO:0005829">
    <property type="term" value="C:cytosol"/>
    <property type="evidence" value="ECO:0007669"/>
    <property type="project" value="TreeGrafter"/>
</dbReference>
<dbReference type="InterPro" id="IPR014030">
    <property type="entry name" value="Ketoacyl_synth_N"/>
</dbReference>
<dbReference type="EMBL" id="BARV01017637">
    <property type="protein sequence ID" value="GAI25588.1"/>
    <property type="molecule type" value="Genomic_DNA"/>
</dbReference>
<dbReference type="InterPro" id="IPR016039">
    <property type="entry name" value="Thiolase-like"/>
</dbReference>
<dbReference type="GO" id="GO:0006633">
    <property type="term" value="P:fatty acid biosynthetic process"/>
    <property type="evidence" value="ECO:0007669"/>
    <property type="project" value="InterPro"/>
</dbReference>
<dbReference type="InterPro" id="IPR020841">
    <property type="entry name" value="PKS_Beta-ketoAc_synthase_dom"/>
</dbReference>
<accession>X1M2M0</accession>
<protein>
    <recommendedName>
        <fullName evidence="3">Ketosynthase family 3 (KS3) domain-containing protein</fullName>
    </recommendedName>
</protein>
<comment type="similarity">
    <text evidence="1">Belongs to the thiolase-like superfamily. Beta-ketoacyl-ACP synthases family.</text>
</comment>
<dbReference type="Pfam" id="PF02801">
    <property type="entry name" value="Ketoacyl-synt_C"/>
    <property type="match status" value="1"/>
</dbReference>
<dbReference type="InterPro" id="IPR000794">
    <property type="entry name" value="Beta-ketoacyl_synthase"/>
</dbReference>
<comment type="caution">
    <text evidence="4">The sequence shown here is derived from an EMBL/GenBank/DDBJ whole genome shotgun (WGS) entry which is preliminary data.</text>
</comment>
<dbReference type="GO" id="GO:0004315">
    <property type="term" value="F:3-oxoacyl-[acyl-carrier-protein] synthase activity"/>
    <property type="evidence" value="ECO:0007669"/>
    <property type="project" value="InterPro"/>
</dbReference>
<dbReference type="PANTHER" id="PTHR11712">
    <property type="entry name" value="POLYKETIDE SYNTHASE-RELATED"/>
    <property type="match status" value="1"/>
</dbReference>
<dbReference type="PROSITE" id="PS00606">
    <property type="entry name" value="KS3_1"/>
    <property type="match status" value="1"/>
</dbReference>
<dbReference type="SMART" id="SM00825">
    <property type="entry name" value="PKS_KS"/>
    <property type="match status" value="1"/>
</dbReference>
<dbReference type="CDD" id="cd00834">
    <property type="entry name" value="KAS_I_II"/>
    <property type="match status" value="1"/>
</dbReference>
<dbReference type="InterPro" id="IPR014031">
    <property type="entry name" value="Ketoacyl_synth_C"/>
</dbReference>
<dbReference type="Pfam" id="PF00109">
    <property type="entry name" value="ketoacyl-synt"/>
    <property type="match status" value="1"/>
</dbReference>
<proteinExistence type="inferred from homology"/>
<reference evidence="4" key="1">
    <citation type="journal article" date="2014" name="Front. Microbiol.">
        <title>High frequency of phylogenetically diverse reductive dehalogenase-homologous genes in deep subseafloor sedimentary metagenomes.</title>
        <authorList>
            <person name="Kawai M."/>
            <person name="Futagami T."/>
            <person name="Toyoda A."/>
            <person name="Takaki Y."/>
            <person name="Nishi S."/>
            <person name="Hori S."/>
            <person name="Arai W."/>
            <person name="Tsubouchi T."/>
            <person name="Morono Y."/>
            <person name="Uchiyama I."/>
            <person name="Ito T."/>
            <person name="Fujiyama A."/>
            <person name="Inagaki F."/>
            <person name="Takami H."/>
        </authorList>
    </citation>
    <scope>NUCLEOTIDE SEQUENCE</scope>
    <source>
        <strain evidence="4">Expedition CK06-06</strain>
    </source>
</reference>
<dbReference type="PROSITE" id="PS52004">
    <property type="entry name" value="KS3_2"/>
    <property type="match status" value="1"/>
</dbReference>
<feature type="domain" description="Ketosynthase family 3 (KS3)" evidence="3">
    <location>
        <begin position="1"/>
        <end position="240"/>
    </location>
</feature>
<organism evidence="4">
    <name type="scientific">marine sediment metagenome</name>
    <dbReference type="NCBI Taxonomy" id="412755"/>
    <lineage>
        <taxon>unclassified sequences</taxon>
        <taxon>metagenomes</taxon>
        <taxon>ecological metagenomes</taxon>
    </lineage>
</organism>
<dbReference type="InterPro" id="IPR018201">
    <property type="entry name" value="Ketoacyl_synth_AS"/>
</dbReference>
<evidence type="ECO:0000259" key="3">
    <source>
        <dbReference type="PROSITE" id="PS52004"/>
    </source>
</evidence>
<dbReference type="AlphaFoldDB" id="X1M2M0"/>
<evidence type="ECO:0000313" key="4">
    <source>
        <dbReference type="EMBL" id="GAI25588.1"/>
    </source>
</evidence>
<feature type="non-terminal residue" evidence="4">
    <location>
        <position position="1"/>
    </location>
</feature>
<sequence>ETGVIIGNSVCGLLSVCGQFKVLNEAGPRRVSPILAPTMTGDAASVQVSLILGAKGLSYSPSSACSSGSDAIGQAYQAIRAGDAKVMVAGGTEAPIAPIILAAFNAIHALSRRNNGVQAACRPFDAERDGFVLGEGAAVMVIEDASYAVERGAPILAEIVGYSSTSDAFHLTQPSPDGEGAARALRLALKRADLSPSDIDYINAHGTATLLNDRAETRAIKSVFGKHDAYRIPISASTHV</sequence>
<dbReference type="SUPFAM" id="SSF53901">
    <property type="entry name" value="Thiolase-like"/>
    <property type="match status" value="1"/>
</dbReference>
<evidence type="ECO:0000256" key="1">
    <source>
        <dbReference type="ARBA" id="ARBA00008467"/>
    </source>
</evidence>
<name>X1M2M0_9ZZZZ</name>
<dbReference type="Gene3D" id="3.40.47.10">
    <property type="match status" value="2"/>
</dbReference>